<sequence>MFRPKNPFPHTNVPRTIRFTQEIFDKLLQVSGKTGLSFNSLVLQCCEYALQNLETASTRESI</sequence>
<reference evidence="1" key="1">
    <citation type="submission" date="2020-10" db="EMBL/GenBank/DDBJ databases">
        <authorList>
            <person name="Gilroy R."/>
        </authorList>
    </citation>
    <scope>NUCLEOTIDE SEQUENCE</scope>
    <source>
        <strain evidence="1">CHK199-13235</strain>
    </source>
</reference>
<dbReference type="Proteomes" id="UP000824002">
    <property type="component" value="Unassembled WGS sequence"/>
</dbReference>
<name>A0A9D1JYE9_9FIRM</name>
<evidence type="ECO:0008006" key="3">
    <source>
        <dbReference type="Google" id="ProtNLM"/>
    </source>
</evidence>
<evidence type="ECO:0000313" key="1">
    <source>
        <dbReference type="EMBL" id="HIS75474.1"/>
    </source>
</evidence>
<reference evidence="1" key="2">
    <citation type="journal article" date="2021" name="PeerJ">
        <title>Extensive microbial diversity within the chicken gut microbiome revealed by metagenomics and culture.</title>
        <authorList>
            <person name="Gilroy R."/>
            <person name="Ravi A."/>
            <person name="Getino M."/>
            <person name="Pursley I."/>
            <person name="Horton D.L."/>
            <person name="Alikhan N.F."/>
            <person name="Baker D."/>
            <person name="Gharbi K."/>
            <person name="Hall N."/>
            <person name="Watson M."/>
            <person name="Adriaenssens E.M."/>
            <person name="Foster-Nyarko E."/>
            <person name="Jarju S."/>
            <person name="Secka A."/>
            <person name="Antonio M."/>
            <person name="Oren A."/>
            <person name="Chaudhuri R.R."/>
            <person name="La Ragione R."/>
            <person name="Hildebrand F."/>
            <person name="Pallen M.J."/>
        </authorList>
    </citation>
    <scope>NUCLEOTIDE SEQUENCE</scope>
    <source>
        <strain evidence="1">CHK199-13235</strain>
    </source>
</reference>
<evidence type="ECO:0000313" key="2">
    <source>
        <dbReference type="Proteomes" id="UP000824002"/>
    </source>
</evidence>
<accession>A0A9D1JYE9</accession>
<gene>
    <name evidence="1" type="ORF">IAB51_01560</name>
</gene>
<organism evidence="1 2">
    <name type="scientific">Candidatus Merdivicinus excrementipullorum</name>
    <dbReference type="NCBI Taxonomy" id="2840867"/>
    <lineage>
        <taxon>Bacteria</taxon>
        <taxon>Bacillati</taxon>
        <taxon>Bacillota</taxon>
        <taxon>Clostridia</taxon>
        <taxon>Eubacteriales</taxon>
        <taxon>Oscillospiraceae</taxon>
        <taxon>Oscillospiraceae incertae sedis</taxon>
        <taxon>Candidatus Merdivicinus</taxon>
    </lineage>
</organism>
<comment type="caution">
    <text evidence="1">The sequence shown here is derived from an EMBL/GenBank/DDBJ whole genome shotgun (WGS) entry which is preliminary data.</text>
</comment>
<dbReference type="EMBL" id="DVJP01000015">
    <property type="protein sequence ID" value="HIS75474.1"/>
    <property type="molecule type" value="Genomic_DNA"/>
</dbReference>
<protein>
    <recommendedName>
        <fullName evidence="3">Toxin-antitoxin system HicB family antitoxin</fullName>
    </recommendedName>
</protein>
<dbReference type="AlphaFoldDB" id="A0A9D1JYE9"/>
<proteinExistence type="predicted"/>